<organism evidence="2 3">
    <name type="scientific">Haliovirga abyssi</name>
    <dbReference type="NCBI Taxonomy" id="2996794"/>
    <lineage>
        <taxon>Bacteria</taxon>
        <taxon>Fusobacteriati</taxon>
        <taxon>Fusobacteriota</taxon>
        <taxon>Fusobacteriia</taxon>
        <taxon>Fusobacteriales</taxon>
        <taxon>Haliovirgaceae</taxon>
        <taxon>Haliovirga</taxon>
    </lineage>
</organism>
<keyword evidence="1" id="KW-1133">Transmembrane helix</keyword>
<keyword evidence="1" id="KW-0472">Membrane</keyword>
<protein>
    <submittedName>
        <fullName evidence="2">Uncharacterized protein</fullName>
    </submittedName>
</protein>
<gene>
    <name evidence="2" type="ORF">HLVA_09740</name>
</gene>
<accession>A0AAU9DYA4</accession>
<reference evidence="2 3" key="1">
    <citation type="submission" date="2022-11" db="EMBL/GenBank/DDBJ databases">
        <title>Haliovirga abyssi gen. nov., sp. nov., a mesophilic fermentative bacterium isolated from the Iheya North hydrothermal field and the proposal of Haliovirgaceae fam. nov.</title>
        <authorList>
            <person name="Miyazaki U."/>
            <person name="Tame A."/>
            <person name="Miyazaki J."/>
            <person name="Takai K."/>
            <person name="Sawayama S."/>
            <person name="Kitajima M."/>
            <person name="Okamoto A."/>
            <person name="Nakagawa S."/>
        </authorList>
    </citation>
    <scope>NUCLEOTIDE SEQUENCE [LARGE SCALE GENOMIC DNA]</scope>
    <source>
        <strain evidence="2 3">IC12</strain>
    </source>
</reference>
<dbReference type="RefSeq" id="WP_307905336.1">
    <property type="nucleotide sequence ID" value="NZ_AP027059.1"/>
</dbReference>
<keyword evidence="1" id="KW-0812">Transmembrane</keyword>
<dbReference type="Proteomes" id="UP001321582">
    <property type="component" value="Chromosome"/>
</dbReference>
<dbReference type="EMBL" id="AP027059">
    <property type="protein sequence ID" value="BDU50405.1"/>
    <property type="molecule type" value="Genomic_DNA"/>
</dbReference>
<name>A0AAU9DYA4_9FUSO</name>
<evidence type="ECO:0000313" key="2">
    <source>
        <dbReference type="EMBL" id="BDU50405.1"/>
    </source>
</evidence>
<keyword evidence="3" id="KW-1185">Reference proteome</keyword>
<proteinExistence type="predicted"/>
<evidence type="ECO:0000313" key="3">
    <source>
        <dbReference type="Proteomes" id="UP001321582"/>
    </source>
</evidence>
<sequence length="215" mass="24344">MKKIIKAVLIIITSIILIVIIAGIYKFNYLANQPGYDVDGNKIEEVHKSEVLSKWFNLDTTNDFYVKVPELKINCKITQVIDSDSLYYAKGKFSVGYEKGKVFISNREIVTLNNSTSNINYLVIPFSVSNQGSGLFKYIGLFKLNNKAKTINHIDSYFLGDRVKIDSIEYDGANNIQVKIKIHTKNQAMSEAPSELKLLEFKVRDGGLFGFKLLK</sequence>
<dbReference type="AlphaFoldDB" id="A0AAU9DYA4"/>
<feature type="transmembrane region" description="Helical" evidence="1">
    <location>
        <begin position="7"/>
        <end position="25"/>
    </location>
</feature>
<evidence type="ECO:0000256" key="1">
    <source>
        <dbReference type="SAM" id="Phobius"/>
    </source>
</evidence>
<dbReference type="KEGG" id="haby:HLVA_09740"/>